<dbReference type="CDD" id="cd00077">
    <property type="entry name" value="HDc"/>
    <property type="match status" value="1"/>
</dbReference>
<sequence length="178" mass="20599">MWNFKYKNQYLNYVSDLMQDTAVQSMRLLPQHRAGVSCYHHSVLVSYASWRVCDWLGLDARAAARGGLLHDFYLYNWRDAASHPGIRHGSQHPEVALRNARARFSLTWREEDIIRSHMFPYTPTKVYRCLESAVVSTMDKLCAAAELVGLVPLLTRFRRETPFWLDADWAPTPLRKAG</sequence>
<dbReference type="InterPro" id="IPR003607">
    <property type="entry name" value="HD/PDEase_dom"/>
</dbReference>
<dbReference type="eggNOG" id="COG1418">
    <property type="taxonomic scope" value="Bacteria"/>
</dbReference>
<accession>A0A096DCI0</accession>
<dbReference type="SUPFAM" id="SSF109604">
    <property type="entry name" value="HD-domain/PDEase-like"/>
    <property type="match status" value="1"/>
</dbReference>
<protein>
    <recommendedName>
        <fullName evidence="3">HD domain-containing protein</fullName>
    </recommendedName>
</protein>
<dbReference type="Gene3D" id="1.10.3210.10">
    <property type="entry name" value="Hypothetical protein af1432"/>
    <property type="match status" value="1"/>
</dbReference>
<name>A0A096DCI0_FLAPL</name>
<organism evidence="1 2">
    <name type="scientific">Flavonifractor plautii 1_3_50AFAA</name>
    <dbReference type="NCBI Taxonomy" id="742738"/>
    <lineage>
        <taxon>Bacteria</taxon>
        <taxon>Bacillati</taxon>
        <taxon>Bacillota</taxon>
        <taxon>Clostridia</taxon>
        <taxon>Eubacteriales</taxon>
        <taxon>Oscillospiraceae</taxon>
        <taxon>Flavonifractor</taxon>
    </lineage>
</organism>
<keyword evidence="2" id="KW-1185">Reference proteome</keyword>
<evidence type="ECO:0008006" key="3">
    <source>
        <dbReference type="Google" id="ProtNLM"/>
    </source>
</evidence>
<dbReference type="EMBL" id="ADLO01000062">
    <property type="protein sequence ID" value="KGF55209.1"/>
    <property type="molecule type" value="Genomic_DNA"/>
</dbReference>
<dbReference type="RefSeq" id="WP_021630581.1">
    <property type="nucleotide sequence ID" value="NZ_KN174163.1"/>
</dbReference>
<proteinExistence type="predicted"/>
<dbReference type="AlphaFoldDB" id="A0A096DCI0"/>
<dbReference type="PATRIC" id="fig|742738.3.peg.2248"/>
<evidence type="ECO:0000313" key="1">
    <source>
        <dbReference type="EMBL" id="KGF55209.1"/>
    </source>
</evidence>
<evidence type="ECO:0000313" key="2">
    <source>
        <dbReference type="Proteomes" id="UP000029585"/>
    </source>
</evidence>
<gene>
    <name evidence="1" type="ORF">HMPREF9460_02188</name>
</gene>
<dbReference type="HOGENOM" id="CLU_104072_1_0_9"/>
<comment type="caution">
    <text evidence="1">The sequence shown here is derived from an EMBL/GenBank/DDBJ whole genome shotgun (WGS) entry which is preliminary data.</text>
</comment>
<dbReference type="Proteomes" id="UP000029585">
    <property type="component" value="Unassembled WGS sequence"/>
</dbReference>
<reference evidence="1 2" key="1">
    <citation type="submission" date="2011-08" db="EMBL/GenBank/DDBJ databases">
        <title>The Genome Sequence of Clostridium orbiscindens 1_3_50AFAA.</title>
        <authorList>
            <consortium name="The Broad Institute Genome Sequencing Platform"/>
            <person name="Earl A."/>
            <person name="Ward D."/>
            <person name="Feldgarden M."/>
            <person name="Gevers D."/>
            <person name="Daigneault M."/>
            <person name="Strauss J."/>
            <person name="Allen-Vercoe E."/>
            <person name="Young S.K."/>
            <person name="Zeng Q."/>
            <person name="Gargeya S."/>
            <person name="Fitzgerald M."/>
            <person name="Haas B."/>
            <person name="Abouelleil A."/>
            <person name="Alvarado L."/>
            <person name="Arachchi H.M."/>
            <person name="Berlin A."/>
            <person name="Brown A."/>
            <person name="Chapman S.B."/>
            <person name="Chen Z."/>
            <person name="Dunbar C."/>
            <person name="Freedman E."/>
            <person name="Gearin G."/>
            <person name="Gellesch M."/>
            <person name="Goldberg J."/>
            <person name="Griggs A."/>
            <person name="Gujja S."/>
            <person name="Heiman D."/>
            <person name="Howarth C."/>
            <person name="Larson L."/>
            <person name="Lui A."/>
            <person name="MacDonald P.J.P."/>
            <person name="Montmayeur A."/>
            <person name="Murphy C."/>
            <person name="Neiman D."/>
            <person name="Pearson M."/>
            <person name="Priest M."/>
            <person name="Roberts A."/>
            <person name="Saif S."/>
            <person name="Shea T."/>
            <person name="Shenoy N."/>
            <person name="Sisk P."/>
            <person name="Stolte C."/>
            <person name="Sykes S."/>
            <person name="Wortman J."/>
            <person name="Nusbaum C."/>
            <person name="Birren B."/>
        </authorList>
    </citation>
    <scope>NUCLEOTIDE SEQUENCE [LARGE SCALE GENOMIC DNA]</scope>
    <source>
        <strain evidence="1 2">1_3_50AFAA</strain>
    </source>
</reference>